<protein>
    <submittedName>
        <fullName evidence="2">Uncharacterized protein</fullName>
    </submittedName>
</protein>
<dbReference type="HOGENOM" id="CLU_624940_0_0_1"/>
<keyword evidence="3" id="KW-1185">Reference proteome</keyword>
<sequence length="439" mass="49908">MEALPGESAAELESEQEKERSGEYSEYVEQSFSEQLRGRLEGLAPEVIREYEKDSSFCELTRRKLIKIAVAYLVEEFGFYPTSAQKTMLAEHIVELFPALRLCVPSAGINGIEHLYDPVSRTGYIETRLRNFRRTLEADKKKYVLKRRRAELGIVDSKPGSNEKTSEEAKKWITLMKKTRPLAKNLTVIKNCMERTFSARRKWMVSKRPSLDVVIAEYPRFLDVPSAIDSEFERMFPGKGENFLSKWETCVLPKVRQIAEKEKLPEIVTLLEQSRSEKEEGTLTVYNSYKDCYMLTMLKVLMHMLPPANNSRASQPAKSNTKPPINYLVDLAPFCQPDMPRAGSHSQAKPRILTVGPLDSPSRRFFVLAPAERVVLPLPERSLGGAVDKLFKVLRVFNLGYPAPLAPLCSFLEYMYGIEKPGHSSGGKRTKVMELVSKL</sequence>
<dbReference type="InParanoid" id="W5N0M6"/>
<organism evidence="2 3">
    <name type="scientific">Lepisosteus oculatus</name>
    <name type="common">Spotted gar</name>
    <dbReference type="NCBI Taxonomy" id="7918"/>
    <lineage>
        <taxon>Eukaryota</taxon>
        <taxon>Metazoa</taxon>
        <taxon>Chordata</taxon>
        <taxon>Craniata</taxon>
        <taxon>Vertebrata</taxon>
        <taxon>Euteleostomi</taxon>
        <taxon>Actinopterygii</taxon>
        <taxon>Neopterygii</taxon>
        <taxon>Holostei</taxon>
        <taxon>Semionotiformes</taxon>
        <taxon>Lepisosteidae</taxon>
        <taxon>Lepisosteus</taxon>
    </lineage>
</organism>
<reference evidence="3" key="1">
    <citation type="submission" date="2011-12" db="EMBL/GenBank/DDBJ databases">
        <title>The Draft Genome of Lepisosteus oculatus.</title>
        <authorList>
            <consortium name="The Broad Institute Genome Assembly &amp; Analysis Group"/>
            <consortium name="Computational R&amp;D Group"/>
            <consortium name="and Sequencing Platform"/>
            <person name="Di Palma F."/>
            <person name="Alfoldi J."/>
            <person name="Johnson J."/>
            <person name="Berlin A."/>
            <person name="Gnerre S."/>
            <person name="Jaffe D."/>
            <person name="MacCallum I."/>
            <person name="Young S."/>
            <person name="Walker B.J."/>
            <person name="Lander E.S."/>
            <person name="Lindblad-Toh K."/>
        </authorList>
    </citation>
    <scope>NUCLEOTIDE SEQUENCE [LARGE SCALE GENOMIC DNA]</scope>
</reference>
<dbReference type="OMA" id="FMDMPEL"/>
<dbReference type="Bgee" id="ENSLOCG00000011546">
    <property type="expression patterns" value="Expressed in muscle tissue and 13 other cell types or tissues"/>
</dbReference>
<dbReference type="PANTHER" id="PTHR31025">
    <property type="entry name" value="SI:CH211-196P9.1-RELATED"/>
    <property type="match status" value="1"/>
</dbReference>
<reference evidence="2" key="2">
    <citation type="submission" date="2025-08" db="UniProtKB">
        <authorList>
            <consortium name="Ensembl"/>
        </authorList>
    </citation>
    <scope>IDENTIFICATION</scope>
</reference>
<reference evidence="2" key="3">
    <citation type="submission" date="2025-09" db="UniProtKB">
        <authorList>
            <consortium name="Ensembl"/>
        </authorList>
    </citation>
    <scope>IDENTIFICATION</scope>
</reference>
<feature type="region of interest" description="Disordered" evidence="1">
    <location>
        <begin position="1"/>
        <end position="27"/>
    </location>
</feature>
<name>W5N0M6_LEPOC</name>
<accession>W5N0M6</accession>
<dbReference type="GeneTree" id="ENSGT00510000054739"/>
<evidence type="ECO:0000313" key="3">
    <source>
        <dbReference type="Proteomes" id="UP000018468"/>
    </source>
</evidence>
<dbReference type="AlphaFoldDB" id="W5N0M6"/>
<proteinExistence type="predicted"/>
<evidence type="ECO:0000256" key="1">
    <source>
        <dbReference type="SAM" id="MobiDB-lite"/>
    </source>
</evidence>
<dbReference type="Ensembl" id="ENSLOCT00000014213.1">
    <property type="protein sequence ID" value="ENSLOCP00000014185.1"/>
    <property type="gene ID" value="ENSLOCG00000011546.1"/>
</dbReference>
<dbReference type="Proteomes" id="UP000018468">
    <property type="component" value="Linkage group LG15"/>
</dbReference>
<dbReference type="EMBL" id="AHAT01022979">
    <property type="status" value="NOT_ANNOTATED_CDS"/>
    <property type="molecule type" value="Genomic_DNA"/>
</dbReference>
<evidence type="ECO:0000313" key="2">
    <source>
        <dbReference type="Ensembl" id="ENSLOCP00000014185.1"/>
    </source>
</evidence>
<dbReference type="eggNOG" id="ENOG502SG85">
    <property type="taxonomic scope" value="Eukaryota"/>
</dbReference>
<dbReference type="PANTHER" id="PTHR31025:SF28">
    <property type="match status" value="1"/>
</dbReference>